<dbReference type="SUPFAM" id="SSF53850">
    <property type="entry name" value="Periplasmic binding protein-like II"/>
    <property type="match status" value="1"/>
</dbReference>
<dbReference type="AlphaFoldDB" id="A0A6L6PRT7"/>
<protein>
    <submittedName>
        <fullName evidence="2">Transporter substrate-binding domain-containing protein</fullName>
    </submittedName>
</protein>
<comment type="caution">
    <text evidence="2">The sequence shown here is derived from an EMBL/GenBank/DDBJ whole genome shotgun (WGS) entry which is preliminary data.</text>
</comment>
<keyword evidence="1" id="KW-0732">Signal</keyword>
<reference evidence="2 3" key="1">
    <citation type="submission" date="2019-11" db="EMBL/GenBank/DDBJ databases">
        <title>Type strains purchased from KCTC, JCM and DSMZ.</title>
        <authorList>
            <person name="Lu H."/>
        </authorList>
    </citation>
    <scope>NUCLEOTIDE SEQUENCE [LARGE SCALE GENOMIC DNA]</scope>
    <source>
        <strain evidence="2 3">KCTC 22382</strain>
    </source>
</reference>
<dbReference type="Gene3D" id="3.40.190.10">
    <property type="entry name" value="Periplasmic binding protein-like II"/>
    <property type="match status" value="2"/>
</dbReference>
<dbReference type="Proteomes" id="UP000475582">
    <property type="component" value="Unassembled WGS sequence"/>
</dbReference>
<dbReference type="OrthoDB" id="5455619at2"/>
<keyword evidence="3" id="KW-1185">Reference proteome</keyword>
<evidence type="ECO:0000313" key="2">
    <source>
        <dbReference type="EMBL" id="MTV41856.1"/>
    </source>
</evidence>
<evidence type="ECO:0000313" key="3">
    <source>
        <dbReference type="Proteomes" id="UP000475582"/>
    </source>
</evidence>
<dbReference type="EMBL" id="WNKY01000076">
    <property type="protein sequence ID" value="MTV41856.1"/>
    <property type="molecule type" value="Genomic_DNA"/>
</dbReference>
<sequence length="256" mass="28449">MRLRFTGFLLAALLCCAPAPRAIAGPQTVHLIIGDTLDEQGKPKPLSPIKRKLLEALERELGVTFELHMSPWARAERYAIDGAGLIFGLPKSADRLHALRYSDVAAYNNLWIVTRSDATFTYNRIEDLRGKAIGIVRGYHYGEQVERARASKLFRTDEDIASRGTRLTRLMLKRVDAVLLYQPSLQTARDVETEINAYMAPRLRHIGAAANAGYSVLPQPVATDAGVFFAIARNRDDGIIDRINAALARLQQRGPN</sequence>
<accession>A0A6L6PRT7</accession>
<evidence type="ECO:0000256" key="1">
    <source>
        <dbReference type="SAM" id="SignalP"/>
    </source>
</evidence>
<feature type="signal peptide" evidence="1">
    <location>
        <begin position="1"/>
        <end position="24"/>
    </location>
</feature>
<name>A0A6L6PRT7_9BURK</name>
<proteinExistence type="predicted"/>
<dbReference type="PANTHER" id="PTHR35936">
    <property type="entry name" value="MEMBRANE-BOUND LYTIC MUREIN TRANSGLYCOSYLASE F"/>
    <property type="match status" value="1"/>
</dbReference>
<dbReference type="PANTHER" id="PTHR35936:SF6">
    <property type="entry name" value="AMINO ACID ABC TRANSPORTER SUBSTRATE-BINDING PAAT FAMILY PROTEIN"/>
    <property type="match status" value="1"/>
</dbReference>
<organism evidence="2 3">
    <name type="scientific">Duganella radicis</name>
    <dbReference type="NCBI Taxonomy" id="551988"/>
    <lineage>
        <taxon>Bacteria</taxon>
        <taxon>Pseudomonadati</taxon>
        <taxon>Pseudomonadota</taxon>
        <taxon>Betaproteobacteria</taxon>
        <taxon>Burkholderiales</taxon>
        <taxon>Oxalobacteraceae</taxon>
        <taxon>Telluria group</taxon>
        <taxon>Duganella</taxon>
    </lineage>
</organism>
<feature type="chain" id="PRO_5026652655" evidence="1">
    <location>
        <begin position="25"/>
        <end position="256"/>
    </location>
</feature>
<gene>
    <name evidence="2" type="ORF">GM676_30355</name>
</gene>